<dbReference type="AlphaFoldDB" id="A0A498D2B3"/>
<dbReference type="RefSeq" id="WP_121586429.1">
    <property type="nucleotide sequence ID" value="NZ_RCHT01000005.1"/>
</dbReference>
<reference evidence="2 3" key="1">
    <citation type="submission" date="2018-10" db="EMBL/GenBank/DDBJ databases">
        <title>Anaerotruncus faecis sp. nov., isolated from human feces.</title>
        <authorList>
            <person name="Wang Y.-J."/>
        </authorList>
    </citation>
    <scope>NUCLEOTIDE SEQUENCE [LARGE SCALE GENOMIC DNA]</scope>
    <source>
        <strain evidence="2 3">22A2-44</strain>
    </source>
</reference>
<protein>
    <recommendedName>
        <fullName evidence="1">DUF6273 domain-containing protein</fullName>
    </recommendedName>
</protein>
<gene>
    <name evidence="2" type="ORF">D4A47_05090</name>
</gene>
<feature type="domain" description="DUF6273" evidence="1">
    <location>
        <begin position="178"/>
        <end position="324"/>
    </location>
</feature>
<evidence type="ECO:0000313" key="2">
    <source>
        <dbReference type="EMBL" id="RLL12781.1"/>
    </source>
</evidence>
<keyword evidence="3" id="KW-1185">Reference proteome</keyword>
<evidence type="ECO:0000259" key="1">
    <source>
        <dbReference type="Pfam" id="PF19789"/>
    </source>
</evidence>
<evidence type="ECO:0000313" key="3">
    <source>
        <dbReference type="Proteomes" id="UP000276301"/>
    </source>
</evidence>
<accession>A0A498D2B3</accession>
<organism evidence="2 3">
    <name type="scientific">Anaerotruncus massiliensis</name>
    <name type="common">ex Liu et al. 2021</name>
    <dbReference type="NCBI Taxonomy" id="2321404"/>
    <lineage>
        <taxon>Bacteria</taxon>
        <taxon>Bacillati</taxon>
        <taxon>Bacillota</taxon>
        <taxon>Clostridia</taxon>
        <taxon>Eubacteriales</taxon>
        <taxon>Oscillospiraceae</taxon>
        <taxon>Anaerotruncus</taxon>
    </lineage>
</organism>
<dbReference type="InterPro" id="IPR046240">
    <property type="entry name" value="DUF6273"/>
</dbReference>
<proteinExistence type="predicted"/>
<dbReference type="Proteomes" id="UP000276301">
    <property type="component" value="Unassembled WGS sequence"/>
</dbReference>
<sequence>MAQGIPILKDAPYNVLTVPNYVRNLVVTTKPAQVIAAYTAPPGVEAWTVYRPSAEGVPAHPYDGWRVVTPLSEDAETTVAVTLTEHIVNDTEYVVRVFIRGKLGFQTRVGGAVATATPVAGIPLGEWELGSMINFSRGGATCLWRKVSSSYNGNVEIIPLWLETITESRAAKYNSISTSNGVNTSAWEQSDNRTYLNGDDFYNAFDRKDLIVSTRVPSTSFYGTGGTNNDASKRQIVYTDDFVFLPSPTEIDGSTPIYGKTEGAQFAFLTNTQRRAPVGAQNYRLRTRYPYGPSSYDGMVDASGTVSGNGSGKTLGIRPVICLSASTLISPEPNPDGSYSPIL</sequence>
<name>A0A498D2B3_9FIRM</name>
<dbReference type="Pfam" id="PF19789">
    <property type="entry name" value="DUF6273"/>
    <property type="match status" value="1"/>
</dbReference>
<dbReference type="EMBL" id="RCHT01000005">
    <property type="protein sequence ID" value="RLL12781.1"/>
    <property type="molecule type" value="Genomic_DNA"/>
</dbReference>
<comment type="caution">
    <text evidence="2">The sequence shown here is derived from an EMBL/GenBank/DDBJ whole genome shotgun (WGS) entry which is preliminary data.</text>
</comment>